<dbReference type="Gene3D" id="1.20.1740.10">
    <property type="entry name" value="Amino acid/polyamine transporter I"/>
    <property type="match status" value="1"/>
</dbReference>
<evidence type="ECO:0000256" key="6">
    <source>
        <dbReference type="ARBA" id="ARBA00022989"/>
    </source>
</evidence>
<keyword evidence="4" id="KW-0309">Germination</keyword>
<evidence type="ECO:0000313" key="10">
    <source>
        <dbReference type="Proteomes" id="UP000009234"/>
    </source>
</evidence>
<dbReference type="GO" id="GO:0009847">
    <property type="term" value="P:spore germination"/>
    <property type="evidence" value="ECO:0007669"/>
    <property type="project" value="InterPro"/>
</dbReference>
<dbReference type="RefSeq" id="WP_013842353.1">
    <property type="nucleotide sequence ID" value="NC_015589.1"/>
</dbReference>
<keyword evidence="6 8" id="KW-1133">Transmembrane helix</keyword>
<evidence type="ECO:0000256" key="4">
    <source>
        <dbReference type="ARBA" id="ARBA00022544"/>
    </source>
</evidence>
<feature type="transmembrane region" description="Helical" evidence="8">
    <location>
        <begin position="122"/>
        <end position="141"/>
    </location>
</feature>
<dbReference type="Pfam" id="PF03845">
    <property type="entry name" value="Spore_permease"/>
    <property type="match status" value="1"/>
</dbReference>
<dbReference type="KEGG" id="dru:Desru_2355"/>
<dbReference type="OrthoDB" id="1675410at2"/>
<feature type="transmembrane region" description="Helical" evidence="8">
    <location>
        <begin position="148"/>
        <end position="167"/>
    </location>
</feature>
<keyword evidence="7 8" id="KW-0472">Membrane</keyword>
<dbReference type="AlphaFoldDB" id="F6DMD0"/>
<feature type="transmembrane region" description="Helical" evidence="8">
    <location>
        <begin position="222"/>
        <end position="242"/>
    </location>
</feature>
<reference evidence="9 10" key="2">
    <citation type="journal article" date="2012" name="Stand. Genomic Sci.">
        <title>Complete genome sequence of the sulfate-reducing firmicute Desulfotomaculum ruminis type strain (DL(T)).</title>
        <authorList>
            <person name="Spring S."/>
            <person name="Visser M."/>
            <person name="Lu M."/>
            <person name="Copeland A."/>
            <person name="Lapidus A."/>
            <person name="Lucas S."/>
            <person name="Cheng J.F."/>
            <person name="Han C."/>
            <person name="Tapia R."/>
            <person name="Goodwin L.A."/>
            <person name="Pitluck S."/>
            <person name="Ivanova N."/>
            <person name="Land M."/>
            <person name="Hauser L."/>
            <person name="Larimer F."/>
            <person name="Rohde M."/>
            <person name="Goker M."/>
            <person name="Detter J.C."/>
            <person name="Kyrpides N.C."/>
            <person name="Woyke T."/>
            <person name="Schaap P.J."/>
            <person name="Plugge C.M."/>
            <person name="Muyzer G."/>
            <person name="Kuever J."/>
            <person name="Pereira I.A."/>
            <person name="Parshina S.N."/>
            <person name="Bernier-Latmani R."/>
            <person name="Stams A.J."/>
            <person name="Klenk H.P."/>
        </authorList>
    </citation>
    <scope>NUCLEOTIDE SEQUENCE [LARGE SCALE GENOMIC DNA]</scope>
    <source>
        <strain evidence="10">ATCC 23193 / DSM 2154 / NCIB 8452 / DL</strain>
    </source>
</reference>
<keyword evidence="5 8" id="KW-0812">Transmembrane</keyword>
<dbReference type="PANTHER" id="PTHR34975:SF2">
    <property type="entry name" value="SPORE GERMINATION PROTEIN A2"/>
    <property type="match status" value="1"/>
</dbReference>
<dbReference type="Proteomes" id="UP000009234">
    <property type="component" value="Chromosome"/>
</dbReference>
<feature type="transmembrane region" description="Helical" evidence="8">
    <location>
        <begin position="80"/>
        <end position="102"/>
    </location>
</feature>
<evidence type="ECO:0000256" key="3">
    <source>
        <dbReference type="ARBA" id="ARBA00022448"/>
    </source>
</evidence>
<feature type="transmembrane region" description="Helical" evidence="8">
    <location>
        <begin position="336"/>
        <end position="358"/>
    </location>
</feature>
<evidence type="ECO:0000256" key="1">
    <source>
        <dbReference type="ARBA" id="ARBA00004141"/>
    </source>
</evidence>
<dbReference type="HOGENOM" id="CLU_047547_1_2_9"/>
<keyword evidence="3" id="KW-0813">Transport</keyword>
<evidence type="ECO:0000313" key="9">
    <source>
        <dbReference type="EMBL" id="AEG60597.1"/>
    </source>
</evidence>
<dbReference type="GO" id="GO:0016020">
    <property type="term" value="C:membrane"/>
    <property type="evidence" value="ECO:0007669"/>
    <property type="project" value="UniProtKB-SubCell"/>
</dbReference>
<proteinExistence type="inferred from homology"/>
<reference evidence="10" key="1">
    <citation type="submission" date="2011-05" db="EMBL/GenBank/DDBJ databases">
        <title>Complete sequence of Desulfotomaculum ruminis DSM 2154.</title>
        <authorList>
            <person name="Lucas S."/>
            <person name="Copeland A."/>
            <person name="Lapidus A."/>
            <person name="Cheng J.-F."/>
            <person name="Goodwin L."/>
            <person name="Pitluck S."/>
            <person name="Lu M."/>
            <person name="Detter J.C."/>
            <person name="Han C."/>
            <person name="Tapia R."/>
            <person name="Land M."/>
            <person name="Hauser L."/>
            <person name="Kyrpides N."/>
            <person name="Ivanova N."/>
            <person name="Mikhailova N."/>
            <person name="Pagani I."/>
            <person name="Stams A.J.M."/>
            <person name="Plugge C.M."/>
            <person name="Muyzer G."/>
            <person name="Kuever J."/>
            <person name="Parshina S.N."/>
            <person name="Ivanova A.E."/>
            <person name="Nazina T.N."/>
            <person name="Brambilla E."/>
            <person name="Spring S."/>
            <person name="Klenk H.-P."/>
            <person name="Woyke T."/>
        </authorList>
    </citation>
    <scope>NUCLEOTIDE SEQUENCE [LARGE SCALE GENOMIC DNA]</scope>
    <source>
        <strain evidence="10">ATCC 23193 / DSM 2154 / NCIB 8452 / DL</strain>
    </source>
</reference>
<sequence length="371" mass="40623">MAKDVDAAMISNRQFTFILILFITSTADVFLPSISVQLAGRDTWLAVMVAAFIASGIVLIQAELAQRFPGQPPSAYAGKLLGPLGGALFIFCYLFFLFYLTAVVIGELVQITNSIFFSNTPNILIVLLLTLAAGYAALLGLEVVARVIEFVFPLGLLIRILIVAFALSDLEMIRFMPVLEHGVGPVLQSSMRITAWLGEGVILLFLAQFIKSPAAYKKSMLAAIWTVAFLLLLSSLSVGLFGSQQAADITFSLFEIIRILEFGGSRGFEAILMVFWYSATFFKVSILMIILFTTLQKITRAEATRTLLLPLILLVTILPLFLSSEVSKTLLILKNTWPGLALTFELLLPALLLMIGLLKKKNNRGGSQNES</sequence>
<dbReference type="eggNOG" id="COG1457">
    <property type="taxonomic scope" value="Bacteria"/>
</dbReference>
<dbReference type="EMBL" id="CP002780">
    <property type="protein sequence ID" value="AEG60597.1"/>
    <property type="molecule type" value="Genomic_DNA"/>
</dbReference>
<comment type="similarity">
    <text evidence="2">Belongs to the amino acid-polyamine-organocation (APC) superfamily. Spore germination protein (SGP) (TC 2.A.3.9) family.</text>
</comment>
<organism evidence="9 10">
    <name type="scientific">Desulforamulus ruminis (strain ATCC 23193 / DSM 2154 / NCIMB 8452 / DL)</name>
    <name type="common">Desulfotomaculum ruminis</name>
    <dbReference type="NCBI Taxonomy" id="696281"/>
    <lineage>
        <taxon>Bacteria</taxon>
        <taxon>Bacillati</taxon>
        <taxon>Bacillota</taxon>
        <taxon>Clostridia</taxon>
        <taxon>Eubacteriales</taxon>
        <taxon>Peptococcaceae</taxon>
        <taxon>Desulforamulus</taxon>
    </lineage>
</organism>
<evidence type="ECO:0000256" key="5">
    <source>
        <dbReference type="ARBA" id="ARBA00022692"/>
    </source>
</evidence>
<protein>
    <submittedName>
        <fullName evidence="9">Spore germination protein</fullName>
    </submittedName>
</protein>
<feature type="transmembrane region" description="Helical" evidence="8">
    <location>
        <begin position="307"/>
        <end position="324"/>
    </location>
</feature>
<gene>
    <name evidence="9" type="ordered locus">Desru_2355</name>
</gene>
<keyword evidence="10" id="KW-1185">Reference proteome</keyword>
<dbReference type="InterPro" id="IPR004761">
    <property type="entry name" value="Spore_GerAB"/>
</dbReference>
<evidence type="ECO:0000256" key="7">
    <source>
        <dbReference type="ARBA" id="ARBA00023136"/>
    </source>
</evidence>
<accession>F6DMD0</accession>
<feature type="transmembrane region" description="Helical" evidence="8">
    <location>
        <begin position="43"/>
        <end position="60"/>
    </location>
</feature>
<feature type="transmembrane region" description="Helical" evidence="8">
    <location>
        <begin position="274"/>
        <end position="295"/>
    </location>
</feature>
<name>F6DMD0_DESRL</name>
<evidence type="ECO:0000256" key="2">
    <source>
        <dbReference type="ARBA" id="ARBA00007998"/>
    </source>
</evidence>
<comment type="subcellular location">
    <subcellularLocation>
        <location evidence="1">Membrane</location>
        <topology evidence="1">Multi-pass membrane protein</topology>
    </subcellularLocation>
</comment>
<dbReference type="PANTHER" id="PTHR34975">
    <property type="entry name" value="SPORE GERMINATION PROTEIN A2"/>
    <property type="match status" value="1"/>
</dbReference>
<evidence type="ECO:0000256" key="8">
    <source>
        <dbReference type="SAM" id="Phobius"/>
    </source>
</evidence>
<dbReference type="NCBIfam" id="TIGR00912">
    <property type="entry name" value="2A0309"/>
    <property type="match status" value="1"/>
</dbReference>
<dbReference type="STRING" id="696281.Desru_2355"/>